<feature type="region of interest" description="Disordered" evidence="3">
    <location>
        <begin position="80"/>
        <end position="103"/>
    </location>
</feature>
<organism evidence="5 6">
    <name type="scientific">Elliptochloris bilobata</name>
    <dbReference type="NCBI Taxonomy" id="381761"/>
    <lineage>
        <taxon>Eukaryota</taxon>
        <taxon>Viridiplantae</taxon>
        <taxon>Chlorophyta</taxon>
        <taxon>core chlorophytes</taxon>
        <taxon>Trebouxiophyceae</taxon>
        <taxon>Trebouxiophyceae incertae sedis</taxon>
        <taxon>Elliptochloris clade</taxon>
        <taxon>Elliptochloris</taxon>
    </lineage>
</organism>
<dbReference type="PANTHER" id="PTHR21680:SF0">
    <property type="entry name" value="COILED-COIL DOMAIN-CONTAINING PROTEIN 124"/>
    <property type="match status" value="1"/>
</dbReference>
<feature type="domain" description="Coiled-coil" evidence="4">
    <location>
        <begin position="142"/>
        <end position="222"/>
    </location>
</feature>
<dbReference type="Proteomes" id="UP001445335">
    <property type="component" value="Unassembled WGS sequence"/>
</dbReference>
<evidence type="ECO:0000313" key="6">
    <source>
        <dbReference type="Proteomes" id="UP001445335"/>
    </source>
</evidence>
<dbReference type="InterPro" id="IPR010422">
    <property type="entry name" value="Ccdc124/Oxs1"/>
</dbReference>
<evidence type="ECO:0000256" key="1">
    <source>
        <dbReference type="ARBA" id="ARBA00008296"/>
    </source>
</evidence>
<name>A0AAW1S8Q3_9CHLO</name>
<comment type="caution">
    <text evidence="5">The sequence shown here is derived from an EMBL/GenBank/DDBJ whole genome shotgun (WGS) entry which is preliminary data.</text>
</comment>
<feature type="region of interest" description="Disordered" evidence="3">
    <location>
        <begin position="1"/>
        <end position="68"/>
    </location>
</feature>
<evidence type="ECO:0000256" key="3">
    <source>
        <dbReference type="SAM" id="MobiDB-lite"/>
    </source>
</evidence>
<evidence type="ECO:0000313" key="5">
    <source>
        <dbReference type="EMBL" id="KAK9841833.1"/>
    </source>
</evidence>
<dbReference type="GO" id="GO:0005634">
    <property type="term" value="C:nucleus"/>
    <property type="evidence" value="ECO:0007669"/>
    <property type="project" value="TreeGrafter"/>
</dbReference>
<protein>
    <recommendedName>
        <fullName evidence="4">Coiled-coil domain-containing protein</fullName>
    </recommendedName>
</protein>
<dbReference type="AlphaFoldDB" id="A0AAW1S8Q3"/>
<proteinExistence type="inferred from homology"/>
<dbReference type="InterPro" id="IPR054414">
    <property type="entry name" value="Ccdc124/Oxs1_C"/>
</dbReference>
<evidence type="ECO:0000259" key="4">
    <source>
        <dbReference type="Pfam" id="PF06244"/>
    </source>
</evidence>
<dbReference type="PANTHER" id="PTHR21680">
    <property type="entry name" value="COILED-COIL DOMAIN-CONTAINING PROTEIN 124"/>
    <property type="match status" value="1"/>
</dbReference>
<keyword evidence="6" id="KW-1185">Reference proteome</keyword>
<reference evidence="5 6" key="1">
    <citation type="journal article" date="2024" name="Nat. Commun.">
        <title>Phylogenomics reveals the evolutionary origins of lichenization in chlorophyte algae.</title>
        <authorList>
            <person name="Puginier C."/>
            <person name="Libourel C."/>
            <person name="Otte J."/>
            <person name="Skaloud P."/>
            <person name="Haon M."/>
            <person name="Grisel S."/>
            <person name="Petersen M."/>
            <person name="Berrin J.G."/>
            <person name="Delaux P.M."/>
            <person name="Dal Grande F."/>
            <person name="Keller J."/>
        </authorList>
    </citation>
    <scope>NUCLEOTIDE SEQUENCE [LARGE SCALE GENOMIC DNA]</scope>
    <source>
        <strain evidence="5 6">SAG 245.80</strain>
    </source>
</reference>
<dbReference type="GO" id="GO:0003713">
    <property type="term" value="F:transcription coactivator activity"/>
    <property type="evidence" value="ECO:0007669"/>
    <property type="project" value="TreeGrafter"/>
</dbReference>
<sequence>MPKKLSTNPKAEAARGRKEESKQKASADKQKAASDQEWAEAGDGSKSKGALKKEADEKKRQELAAKKAEAKKLLEAEEASLASAGKKKTPAKPAGAKVTTHQLLKDREKAAVAAADEAKAAQLAKRREVSEASYGALVEGANPNREEGVAEARSVDAAISVLSLGPDTPEDRNPEKRLKAAFAAFSDSMLPELKLEKPGLKQSQYKEMLWKLWQKSPSNPLNGPPSAS</sequence>
<accession>A0AAW1S8Q3</accession>
<feature type="compositionally biased region" description="Basic and acidic residues" evidence="3">
    <location>
        <begin position="12"/>
        <end position="34"/>
    </location>
</feature>
<gene>
    <name evidence="5" type="ORF">WJX81_006114</name>
</gene>
<feature type="compositionally biased region" description="Basic and acidic residues" evidence="3">
    <location>
        <begin position="43"/>
        <end position="68"/>
    </location>
</feature>
<dbReference type="Pfam" id="PF06244">
    <property type="entry name" value="Ccdc124"/>
    <property type="match status" value="1"/>
</dbReference>
<keyword evidence="2" id="KW-0175">Coiled coil</keyword>
<evidence type="ECO:0000256" key="2">
    <source>
        <dbReference type="ARBA" id="ARBA00023054"/>
    </source>
</evidence>
<dbReference type="GO" id="GO:0006366">
    <property type="term" value="P:transcription by RNA polymerase II"/>
    <property type="evidence" value="ECO:0007669"/>
    <property type="project" value="TreeGrafter"/>
</dbReference>
<dbReference type="EMBL" id="JALJOU010000010">
    <property type="protein sequence ID" value="KAK9841833.1"/>
    <property type="molecule type" value="Genomic_DNA"/>
</dbReference>
<comment type="similarity">
    <text evidence="1">Belongs to the CCDC124 family.</text>
</comment>